<dbReference type="GeneTree" id="ENSGT00940000161067"/>
<feature type="disulfide bond" evidence="16">
    <location>
        <begin position="352"/>
        <end position="357"/>
    </location>
</feature>
<comment type="cofactor">
    <cofactor evidence="1">
        <name>Zn(2+)</name>
        <dbReference type="ChEBI" id="CHEBI:29105"/>
    </cofactor>
</comment>
<comment type="caution">
    <text evidence="15">Lacks conserved residue(s) required for the propagation of feature annotation.</text>
</comment>
<evidence type="ECO:0000256" key="14">
    <source>
        <dbReference type="PROSITE-ProRule" id="PRU00068"/>
    </source>
</evidence>
<dbReference type="GO" id="GO:0009897">
    <property type="term" value="C:external side of plasma membrane"/>
    <property type="evidence" value="ECO:0000318"/>
    <property type="project" value="GO_Central"/>
</dbReference>
<dbReference type="PROSITE" id="PS50026">
    <property type="entry name" value="EGF_3"/>
    <property type="match status" value="1"/>
</dbReference>
<dbReference type="Pfam" id="PF00200">
    <property type="entry name" value="Disintegrin"/>
    <property type="match status" value="1"/>
</dbReference>
<keyword evidence="6 17" id="KW-0812">Transmembrane</keyword>
<dbReference type="CDD" id="cd04269">
    <property type="entry name" value="ZnMc_adamalysin_II_like"/>
    <property type="match status" value="1"/>
</dbReference>
<dbReference type="PRINTS" id="PR00289">
    <property type="entry name" value="DISINTEGRIN"/>
</dbReference>
<evidence type="ECO:0000259" key="21">
    <source>
        <dbReference type="PROSITE" id="PS50215"/>
    </source>
</evidence>
<dbReference type="GO" id="GO:1990913">
    <property type="term" value="C:sperm head plasma membrane"/>
    <property type="evidence" value="ECO:0000318"/>
    <property type="project" value="GO_Central"/>
</dbReference>
<evidence type="ECO:0000256" key="3">
    <source>
        <dbReference type="ARBA" id="ARBA00004613"/>
    </source>
</evidence>
<dbReference type="InterPro" id="IPR036436">
    <property type="entry name" value="Disintegrin_dom_sf"/>
</dbReference>
<evidence type="ECO:0000313" key="23">
    <source>
        <dbReference type="Proteomes" id="UP000001646"/>
    </source>
</evidence>
<dbReference type="Proteomes" id="UP000001646">
    <property type="component" value="Unplaced"/>
</dbReference>
<keyword evidence="4" id="KW-0964">Secreted</keyword>
<dbReference type="InterPro" id="IPR018358">
    <property type="entry name" value="Disintegrin_CS"/>
</dbReference>
<dbReference type="Gene3D" id="3.40.390.10">
    <property type="entry name" value="Collagenase (Catalytic Domain)"/>
    <property type="match status" value="1"/>
</dbReference>
<evidence type="ECO:0000256" key="2">
    <source>
        <dbReference type="ARBA" id="ARBA00004479"/>
    </source>
</evidence>
<feature type="domain" description="EGF-like" evidence="19">
    <location>
        <begin position="627"/>
        <end position="660"/>
    </location>
</feature>
<evidence type="ECO:0000256" key="6">
    <source>
        <dbReference type="ARBA" id="ARBA00022692"/>
    </source>
</evidence>
<keyword evidence="13" id="KW-1199">Hemostasis impairing toxin</keyword>
<dbReference type="Pfam" id="PF08516">
    <property type="entry name" value="ADAM_CR"/>
    <property type="match status" value="1"/>
</dbReference>
<feature type="active site" evidence="16">
    <location>
        <position position="336"/>
    </location>
</feature>
<reference evidence="22" key="2">
    <citation type="submission" date="2025-08" db="UniProtKB">
        <authorList>
            <consortium name="Ensembl"/>
        </authorList>
    </citation>
    <scope>IDENTIFICATION</scope>
</reference>
<dbReference type="InterPro" id="IPR034027">
    <property type="entry name" value="Reprolysin_adamalysin"/>
</dbReference>
<organism evidence="22 23">
    <name type="scientific">Anolis carolinensis</name>
    <name type="common">Green anole</name>
    <name type="synonym">American chameleon</name>
    <dbReference type="NCBI Taxonomy" id="28377"/>
    <lineage>
        <taxon>Eukaryota</taxon>
        <taxon>Metazoa</taxon>
        <taxon>Chordata</taxon>
        <taxon>Craniata</taxon>
        <taxon>Vertebrata</taxon>
        <taxon>Euteleostomi</taxon>
        <taxon>Lepidosauria</taxon>
        <taxon>Squamata</taxon>
        <taxon>Bifurcata</taxon>
        <taxon>Unidentata</taxon>
        <taxon>Episquamata</taxon>
        <taxon>Toxicofera</taxon>
        <taxon>Iguania</taxon>
        <taxon>Dactyloidae</taxon>
        <taxon>Anolis</taxon>
    </lineage>
</organism>
<dbReference type="GO" id="GO:0046872">
    <property type="term" value="F:metal ion binding"/>
    <property type="evidence" value="ECO:0007669"/>
    <property type="project" value="UniProtKB-KW"/>
</dbReference>
<keyword evidence="23" id="KW-1185">Reference proteome</keyword>
<dbReference type="AlphaFoldDB" id="A0A803U004"/>
<reference evidence="22" key="1">
    <citation type="submission" date="2009-12" db="EMBL/GenBank/DDBJ databases">
        <title>The Genome Sequence of Anolis carolinensis (Green Anole Lizard).</title>
        <authorList>
            <consortium name="The Genome Sequencing Platform"/>
            <person name="Di Palma F."/>
            <person name="Alfoldi J."/>
            <person name="Heiman D."/>
            <person name="Young S."/>
            <person name="Grabherr M."/>
            <person name="Johnson J."/>
            <person name="Lander E.S."/>
            <person name="Lindblad-Toh K."/>
        </authorList>
    </citation>
    <scope>NUCLEOTIDE SEQUENCE [LARGE SCALE GENOMIC DNA]</scope>
    <source>
        <strain evidence="22">JBL SC #1</strain>
    </source>
</reference>
<dbReference type="GO" id="GO:0008584">
    <property type="term" value="P:male gonad development"/>
    <property type="evidence" value="ECO:0000318"/>
    <property type="project" value="GO_Central"/>
</dbReference>
<feature type="binding site" evidence="16">
    <location>
        <position position="335"/>
    </location>
    <ligand>
        <name>Zn(2+)</name>
        <dbReference type="ChEBI" id="CHEBI:29105"/>
        <note>catalytic</note>
    </ligand>
</feature>
<dbReference type="Pfam" id="PF01562">
    <property type="entry name" value="Pep_M12B_propep"/>
    <property type="match status" value="1"/>
</dbReference>
<dbReference type="PANTHER" id="PTHR11905">
    <property type="entry name" value="ADAM A DISINTEGRIN AND METALLOPROTEASE DOMAIN"/>
    <property type="match status" value="1"/>
</dbReference>
<feature type="binding site" evidence="16">
    <location>
        <position position="345"/>
    </location>
    <ligand>
        <name>Zn(2+)</name>
        <dbReference type="ChEBI" id="CHEBI:29105"/>
        <note>catalytic</note>
    </ligand>
</feature>
<evidence type="ECO:0000256" key="8">
    <source>
        <dbReference type="ARBA" id="ARBA00022801"/>
    </source>
</evidence>
<dbReference type="InterPro" id="IPR001590">
    <property type="entry name" value="Peptidase_M12B"/>
</dbReference>
<gene>
    <name evidence="22" type="primary">LOC100562391</name>
</gene>
<feature type="binding site" evidence="16">
    <location>
        <position position="339"/>
    </location>
    <ligand>
        <name>Zn(2+)</name>
        <dbReference type="ChEBI" id="CHEBI:29105"/>
        <note>catalytic</note>
    </ligand>
</feature>
<dbReference type="FunFam" id="3.40.390.10:FF:000002">
    <property type="entry name" value="Disintegrin and metalloproteinase domain-containing protein 22"/>
    <property type="match status" value="1"/>
</dbReference>
<dbReference type="PANTHER" id="PTHR11905:SF251">
    <property type="entry name" value="MEDIATOR COMPLEX SUBUNIT 6"/>
    <property type="match status" value="1"/>
</dbReference>
<proteinExistence type="predicted"/>
<evidence type="ECO:0000256" key="7">
    <source>
        <dbReference type="ARBA" id="ARBA00022723"/>
    </source>
</evidence>
<feature type="domain" description="Peptidase M12B" evidence="21">
    <location>
        <begin position="200"/>
        <end position="393"/>
    </location>
</feature>
<dbReference type="Pfam" id="PF01421">
    <property type="entry name" value="Reprolysin"/>
    <property type="match status" value="1"/>
</dbReference>
<dbReference type="PROSITE" id="PS50214">
    <property type="entry name" value="DISINTEGRIN_2"/>
    <property type="match status" value="1"/>
</dbReference>
<keyword evidence="11 17" id="KW-0472">Membrane</keyword>
<dbReference type="GO" id="GO:0090729">
    <property type="term" value="F:toxin activity"/>
    <property type="evidence" value="ECO:0007669"/>
    <property type="project" value="UniProtKB-KW"/>
</dbReference>
<evidence type="ECO:0000313" key="22">
    <source>
        <dbReference type="Ensembl" id="ENSACAP00000040794.1"/>
    </source>
</evidence>
<evidence type="ECO:0000256" key="5">
    <source>
        <dbReference type="ARBA" id="ARBA00022656"/>
    </source>
</evidence>
<comment type="subcellular location">
    <subcellularLocation>
        <location evidence="2">Membrane</location>
        <topology evidence="2">Single-pass type I membrane protein</topology>
    </subcellularLocation>
    <subcellularLocation>
        <location evidence="3">Secreted</location>
    </subcellularLocation>
</comment>
<keyword evidence="10 17" id="KW-1133">Transmembrane helix</keyword>
<dbReference type="RefSeq" id="XP_016853749.1">
    <property type="nucleotide sequence ID" value="XM_016998260.2"/>
</dbReference>
<keyword evidence="9 16" id="KW-0862">Zinc</keyword>
<evidence type="ECO:0000256" key="9">
    <source>
        <dbReference type="ARBA" id="ARBA00022833"/>
    </source>
</evidence>
<evidence type="ECO:0000256" key="15">
    <source>
        <dbReference type="PROSITE-ProRule" id="PRU00076"/>
    </source>
</evidence>
<dbReference type="GeneID" id="100562391"/>
<dbReference type="SMART" id="SM00050">
    <property type="entry name" value="DISIN"/>
    <property type="match status" value="1"/>
</dbReference>
<evidence type="ECO:0000256" key="16">
    <source>
        <dbReference type="PROSITE-ProRule" id="PRU00276"/>
    </source>
</evidence>
<evidence type="ECO:0000256" key="13">
    <source>
        <dbReference type="ARBA" id="ARBA00023240"/>
    </source>
</evidence>
<dbReference type="PROSITE" id="PS01186">
    <property type="entry name" value="EGF_2"/>
    <property type="match status" value="1"/>
</dbReference>
<protein>
    <recommendedName>
        <fullName evidence="24">ADAM metallopeptidase domain 20</fullName>
    </recommendedName>
</protein>
<evidence type="ECO:0000259" key="20">
    <source>
        <dbReference type="PROSITE" id="PS50214"/>
    </source>
</evidence>
<dbReference type="GO" id="GO:0006508">
    <property type="term" value="P:proteolysis"/>
    <property type="evidence" value="ECO:0000318"/>
    <property type="project" value="GO_Central"/>
</dbReference>
<dbReference type="InterPro" id="IPR002870">
    <property type="entry name" value="Peptidase_M12B_N"/>
</dbReference>
<feature type="chain" id="PRO_5032763363" description="ADAM metallopeptidase domain 20" evidence="18">
    <location>
        <begin position="24"/>
        <end position="742"/>
    </location>
</feature>
<keyword evidence="5" id="KW-0800">Toxin</keyword>
<evidence type="ECO:0000256" key="12">
    <source>
        <dbReference type="ARBA" id="ARBA00023157"/>
    </source>
</evidence>
<feature type="disulfide bond" evidence="14">
    <location>
        <begin position="459"/>
        <end position="479"/>
    </location>
</feature>
<dbReference type="InterPro" id="IPR001762">
    <property type="entry name" value="Disintegrin_dom"/>
</dbReference>
<accession>A0A803U004</accession>
<dbReference type="PROSITE" id="PS50215">
    <property type="entry name" value="ADAM_MEPRO"/>
    <property type="match status" value="1"/>
</dbReference>
<dbReference type="SUPFAM" id="SSF55486">
    <property type="entry name" value="Metalloproteases ('zincins'), catalytic domain"/>
    <property type="match status" value="1"/>
</dbReference>
<sequence length="742" mass="83231">MARICSWLLVVCLSNISIETVGQAPPLDLRYVSYEVTIPKKLRPRHEQEESWDLTYFLQINRKGYTVHLRRKSGFIFEPFPIFTYSMDGQLQVDHPFIKNDCFYHGFIQGKPSSLVILNTCSGGLRGLFQLENKTYEIEPVQASVVFQHVLYQLEEKENSAKLKCGVTAEKKSRQEAMIQITEKLMFKVSSGGGWWTHIRYAKIAIVIENELYIGFQKNETLVAQRVLDVIHAANLLYAPLGIRVALVGLEIWSEKNFITFTDNLEFALEDFNHWRKNILAPRLGHDASHIFVNKTFPGKAGLAYVGGICDPEHASGIELDTGSKVSSFAFVFIHELGHNLGMVHDKRYCTCYLPNCIMAEHHTHAYRFSNCSYISYYRLMTLGNTECLRIPPEHDQLFRLKSCGNKVVENGEQCDCGSKFQCKSDKCCQSNCMFRPGGTCAFGQCCGNCKYLPVATVCRKRTNACDLPEYCNGTSEWCPEDVYVQDGTPCSDDAYCYHGNCTSTHTKQCKMIFGKEATVASEDCFREVNSHGDRFGNCGINNGTEYKGCKKESVLCGRIQCEDVYSIPLLEDHHTIVQTHISNRECWGTDYHSGLKIADIGAVIDGTPCGKDMMCISGQCMNVSFLNYDCYASKCLNRGVCNNRKHCHCDYGWSPPDCLNKGYGGSIDSGPAPPRKKSKPGTRTKNIIVVIFAISAASCCAALCINFINILRCHFTKPGPIIHPAEPVQERTQSSTEVVNA</sequence>
<dbReference type="Gene3D" id="4.10.70.10">
    <property type="entry name" value="Disintegrin domain"/>
    <property type="match status" value="1"/>
</dbReference>
<evidence type="ECO:0008006" key="24">
    <source>
        <dbReference type="Google" id="ProtNLM"/>
    </source>
</evidence>
<keyword evidence="12 15" id="KW-1015">Disulfide bond</keyword>
<name>A0A803U004_ANOCA</name>
<dbReference type="InParanoid" id="A0A803U004"/>
<dbReference type="InterPro" id="IPR024079">
    <property type="entry name" value="MetalloPept_cat_dom_sf"/>
</dbReference>
<reference evidence="22" key="3">
    <citation type="submission" date="2025-09" db="UniProtKB">
        <authorList>
            <consortium name="Ensembl"/>
        </authorList>
    </citation>
    <scope>IDENTIFICATION</scope>
</reference>
<dbReference type="InterPro" id="IPR000742">
    <property type="entry name" value="EGF"/>
</dbReference>
<evidence type="ECO:0000256" key="10">
    <source>
        <dbReference type="ARBA" id="ARBA00022989"/>
    </source>
</evidence>
<keyword evidence="18" id="KW-0732">Signal</keyword>
<dbReference type="Ensembl" id="ENSACAT00000046545.1">
    <property type="protein sequence ID" value="ENSACAP00000040794.1"/>
    <property type="gene ID" value="ENSACAG00000042992.1"/>
</dbReference>
<evidence type="ECO:0000256" key="18">
    <source>
        <dbReference type="SAM" id="SignalP"/>
    </source>
</evidence>
<dbReference type="FunFam" id="4.10.70.10:FF:000001">
    <property type="entry name" value="Disintegrin and metalloproteinase domain-containing protein 22"/>
    <property type="match status" value="1"/>
</dbReference>
<evidence type="ECO:0000256" key="17">
    <source>
        <dbReference type="SAM" id="Phobius"/>
    </source>
</evidence>
<keyword evidence="8" id="KW-0378">Hydrolase</keyword>
<feature type="domain" description="Disintegrin" evidence="20">
    <location>
        <begin position="401"/>
        <end position="487"/>
    </location>
</feature>
<feature type="disulfide bond" evidence="15">
    <location>
        <begin position="650"/>
        <end position="659"/>
    </location>
</feature>
<feature type="transmembrane region" description="Helical" evidence="17">
    <location>
        <begin position="688"/>
        <end position="709"/>
    </location>
</feature>
<dbReference type="PROSITE" id="PS00427">
    <property type="entry name" value="DISINTEGRIN_1"/>
    <property type="match status" value="1"/>
</dbReference>
<keyword evidence="7 16" id="KW-0479">Metal-binding</keyword>
<dbReference type="GO" id="GO:0005886">
    <property type="term" value="C:plasma membrane"/>
    <property type="evidence" value="ECO:0000318"/>
    <property type="project" value="GO_Central"/>
</dbReference>
<evidence type="ECO:0000256" key="11">
    <source>
        <dbReference type="ARBA" id="ARBA00023136"/>
    </source>
</evidence>
<dbReference type="KEGG" id="acs:100562391"/>
<evidence type="ECO:0000259" key="19">
    <source>
        <dbReference type="PROSITE" id="PS50026"/>
    </source>
</evidence>
<dbReference type="SUPFAM" id="SSF57552">
    <property type="entry name" value="Blood coagulation inhibitor (disintegrin)"/>
    <property type="match status" value="1"/>
</dbReference>
<feature type="signal peptide" evidence="18">
    <location>
        <begin position="1"/>
        <end position="23"/>
    </location>
</feature>
<evidence type="ECO:0000256" key="1">
    <source>
        <dbReference type="ARBA" id="ARBA00001947"/>
    </source>
</evidence>
<dbReference type="SMART" id="SM00608">
    <property type="entry name" value="ACR"/>
    <property type="match status" value="1"/>
</dbReference>
<keyword evidence="15" id="KW-0245">EGF-like domain</keyword>
<dbReference type="OrthoDB" id="5951731at2759"/>
<dbReference type="GO" id="GO:0004222">
    <property type="term" value="F:metalloendopeptidase activity"/>
    <property type="evidence" value="ECO:0000318"/>
    <property type="project" value="GO_Central"/>
</dbReference>
<evidence type="ECO:0000256" key="4">
    <source>
        <dbReference type="ARBA" id="ARBA00022525"/>
    </source>
</evidence>
<dbReference type="GO" id="GO:0005576">
    <property type="term" value="C:extracellular region"/>
    <property type="evidence" value="ECO:0007669"/>
    <property type="project" value="UniProtKB-SubCell"/>
</dbReference>
<dbReference type="InterPro" id="IPR006586">
    <property type="entry name" value="ADAM_Cys-rich"/>
</dbReference>